<comment type="caution">
    <text evidence="1">The sequence shown here is derived from an EMBL/GenBank/DDBJ whole genome shotgun (WGS) entry which is preliminary data.</text>
</comment>
<gene>
    <name evidence="1" type="ORF">F444_20430</name>
</gene>
<protein>
    <submittedName>
        <fullName evidence="1">Uncharacterized protein</fullName>
    </submittedName>
</protein>
<evidence type="ECO:0000313" key="1">
    <source>
        <dbReference type="EMBL" id="ETO61580.1"/>
    </source>
</evidence>
<proteinExistence type="predicted"/>
<dbReference type="AlphaFoldDB" id="A0A080Z4L9"/>
<dbReference type="Proteomes" id="UP000028582">
    <property type="component" value="Unassembled WGS sequence"/>
</dbReference>
<dbReference type="OrthoDB" id="117697at2759"/>
<feature type="non-terminal residue" evidence="1">
    <location>
        <position position="112"/>
    </location>
</feature>
<accession>A0A080Z4L9</accession>
<evidence type="ECO:0000313" key="2">
    <source>
        <dbReference type="Proteomes" id="UP000028582"/>
    </source>
</evidence>
<sequence length="112" mass="12631">MALQGELKRRASASATKFITARVAFSPANEPWMDGHLCRNADATFLIGIVSSYRIVNEVNGDSVSVPVPMFKIRWTSTAFQTKHHIHEIDEQTVIHVRLFVRQHDGQAELTE</sequence>
<organism evidence="1 2">
    <name type="scientific">Phytophthora nicotianae P1976</name>
    <dbReference type="NCBI Taxonomy" id="1317066"/>
    <lineage>
        <taxon>Eukaryota</taxon>
        <taxon>Sar</taxon>
        <taxon>Stramenopiles</taxon>
        <taxon>Oomycota</taxon>
        <taxon>Peronosporomycetes</taxon>
        <taxon>Peronosporales</taxon>
        <taxon>Peronosporaceae</taxon>
        <taxon>Phytophthora</taxon>
    </lineage>
</organism>
<reference evidence="1 2" key="1">
    <citation type="submission" date="2013-11" db="EMBL/GenBank/DDBJ databases">
        <title>The Genome Sequence of Phytophthora parasitica P1976.</title>
        <authorList>
            <consortium name="The Broad Institute Genomics Platform"/>
            <person name="Russ C."/>
            <person name="Tyler B."/>
            <person name="Panabieres F."/>
            <person name="Shan W."/>
            <person name="Tripathy S."/>
            <person name="Grunwald N."/>
            <person name="Machado M."/>
            <person name="Johnson C.S."/>
            <person name="Walker B."/>
            <person name="Young S."/>
            <person name="Zeng Q."/>
            <person name="Gargeya S."/>
            <person name="Fitzgerald M."/>
            <person name="Haas B."/>
            <person name="Abouelleil A."/>
            <person name="Allen A.W."/>
            <person name="Alvarado L."/>
            <person name="Arachchi H.M."/>
            <person name="Berlin A.M."/>
            <person name="Chapman S.B."/>
            <person name="Gainer-Dewar J."/>
            <person name="Goldberg J."/>
            <person name="Griggs A."/>
            <person name="Gujja S."/>
            <person name="Hansen M."/>
            <person name="Howarth C."/>
            <person name="Imamovic A."/>
            <person name="Ireland A."/>
            <person name="Larimer J."/>
            <person name="McCowan C."/>
            <person name="Murphy C."/>
            <person name="Pearson M."/>
            <person name="Poon T.W."/>
            <person name="Priest M."/>
            <person name="Roberts A."/>
            <person name="Saif S."/>
            <person name="Shea T."/>
            <person name="Sisk P."/>
            <person name="Sykes S."/>
            <person name="Wortman J."/>
            <person name="Nusbaum C."/>
            <person name="Birren B."/>
        </authorList>
    </citation>
    <scope>NUCLEOTIDE SEQUENCE [LARGE SCALE GENOMIC DNA]</scope>
    <source>
        <strain evidence="1 2">P1976</strain>
    </source>
</reference>
<dbReference type="EMBL" id="ANJA01003754">
    <property type="protein sequence ID" value="ETO61580.1"/>
    <property type="molecule type" value="Genomic_DNA"/>
</dbReference>
<name>A0A080Z4L9_PHYNI</name>